<organism evidence="7 8">
    <name type="scientific">Cylindrodendrum hubeiense</name>
    <dbReference type="NCBI Taxonomy" id="595255"/>
    <lineage>
        <taxon>Eukaryota</taxon>
        <taxon>Fungi</taxon>
        <taxon>Dikarya</taxon>
        <taxon>Ascomycota</taxon>
        <taxon>Pezizomycotina</taxon>
        <taxon>Sordariomycetes</taxon>
        <taxon>Hypocreomycetidae</taxon>
        <taxon>Hypocreales</taxon>
        <taxon>Nectriaceae</taxon>
        <taxon>Cylindrodendrum</taxon>
    </lineage>
</organism>
<dbReference type="GO" id="GO:0000324">
    <property type="term" value="C:fungal-type vacuole"/>
    <property type="evidence" value="ECO:0007669"/>
    <property type="project" value="TreeGrafter"/>
</dbReference>
<dbReference type="InterPro" id="IPR007568">
    <property type="entry name" value="RTA1"/>
</dbReference>
<feature type="transmembrane region" description="Helical" evidence="6">
    <location>
        <begin position="38"/>
        <end position="61"/>
    </location>
</feature>
<gene>
    <name evidence="7" type="ORF">G7Z17_g457</name>
</gene>
<dbReference type="OrthoDB" id="4521223at2759"/>
<evidence type="ECO:0000313" key="8">
    <source>
        <dbReference type="Proteomes" id="UP000722485"/>
    </source>
</evidence>
<dbReference type="EMBL" id="JAANBB010000003">
    <property type="protein sequence ID" value="KAF7557689.1"/>
    <property type="molecule type" value="Genomic_DNA"/>
</dbReference>
<feature type="transmembrane region" description="Helical" evidence="6">
    <location>
        <begin position="73"/>
        <end position="90"/>
    </location>
</feature>
<keyword evidence="4 6" id="KW-0472">Membrane</keyword>
<evidence type="ECO:0008006" key="9">
    <source>
        <dbReference type="Google" id="ProtNLM"/>
    </source>
</evidence>
<feature type="transmembrane region" description="Helical" evidence="6">
    <location>
        <begin position="183"/>
        <end position="208"/>
    </location>
</feature>
<evidence type="ECO:0000256" key="2">
    <source>
        <dbReference type="ARBA" id="ARBA00022692"/>
    </source>
</evidence>
<dbReference type="PANTHER" id="PTHR31465">
    <property type="entry name" value="PROTEIN RTA1-RELATED"/>
    <property type="match status" value="1"/>
</dbReference>
<name>A0A9P5HN85_9HYPO</name>
<evidence type="ECO:0000313" key="7">
    <source>
        <dbReference type="EMBL" id="KAF7557689.1"/>
    </source>
</evidence>
<dbReference type="Pfam" id="PF04479">
    <property type="entry name" value="RTA1"/>
    <property type="match status" value="1"/>
</dbReference>
<feature type="region of interest" description="Disordered" evidence="5">
    <location>
        <begin position="320"/>
        <end position="351"/>
    </location>
</feature>
<feature type="transmembrane region" description="Helical" evidence="6">
    <location>
        <begin position="96"/>
        <end position="119"/>
    </location>
</feature>
<feature type="transmembrane region" description="Helical" evidence="6">
    <location>
        <begin position="140"/>
        <end position="163"/>
    </location>
</feature>
<feature type="transmembrane region" description="Helical" evidence="6">
    <location>
        <begin position="250"/>
        <end position="268"/>
    </location>
</feature>
<feature type="transmembrane region" description="Helical" evidence="6">
    <location>
        <begin position="288"/>
        <end position="312"/>
    </location>
</feature>
<evidence type="ECO:0000256" key="4">
    <source>
        <dbReference type="ARBA" id="ARBA00023136"/>
    </source>
</evidence>
<keyword evidence="8" id="KW-1185">Reference proteome</keyword>
<comment type="caution">
    <text evidence="7">The sequence shown here is derived from an EMBL/GenBank/DDBJ whole genome shotgun (WGS) entry which is preliminary data.</text>
</comment>
<feature type="region of interest" description="Disordered" evidence="5">
    <location>
        <begin position="219"/>
        <end position="239"/>
    </location>
</feature>
<dbReference type="AlphaFoldDB" id="A0A9P5HN85"/>
<evidence type="ECO:0000256" key="3">
    <source>
        <dbReference type="ARBA" id="ARBA00022989"/>
    </source>
</evidence>
<keyword evidence="3 6" id="KW-1133">Transmembrane helix</keyword>
<proteinExistence type="predicted"/>
<feature type="compositionally biased region" description="Polar residues" evidence="5">
    <location>
        <begin position="225"/>
        <end position="235"/>
    </location>
</feature>
<evidence type="ECO:0000256" key="1">
    <source>
        <dbReference type="ARBA" id="ARBA00004141"/>
    </source>
</evidence>
<dbReference type="Proteomes" id="UP000722485">
    <property type="component" value="Unassembled WGS sequence"/>
</dbReference>
<protein>
    <recommendedName>
        <fullName evidence="9">Sphingoid long-chain base transporter RSB1</fullName>
    </recommendedName>
</protein>
<comment type="subcellular location">
    <subcellularLocation>
        <location evidence="1">Membrane</location>
        <topology evidence="1">Multi-pass membrane protein</topology>
    </subcellularLocation>
</comment>
<keyword evidence="2 6" id="KW-0812">Transmembrane</keyword>
<evidence type="ECO:0000256" key="6">
    <source>
        <dbReference type="SAM" id="Phobius"/>
    </source>
</evidence>
<accession>A0A9P5HN85</accession>
<reference evidence="7" key="1">
    <citation type="submission" date="2020-03" db="EMBL/GenBank/DDBJ databases">
        <title>Draft Genome Sequence of Cylindrodendrum hubeiense.</title>
        <authorList>
            <person name="Buettner E."/>
            <person name="Kellner H."/>
        </authorList>
    </citation>
    <scope>NUCLEOTIDE SEQUENCE</scope>
    <source>
        <strain evidence="7">IHI 201604</strain>
    </source>
</reference>
<dbReference type="GO" id="GO:0005886">
    <property type="term" value="C:plasma membrane"/>
    <property type="evidence" value="ECO:0007669"/>
    <property type="project" value="TreeGrafter"/>
</dbReference>
<sequence length="351" mass="38806">MSDTNSTLPAGYKRPTFHNCEDGVSDLCPAEASLYGDYFTLGACIFFVVLHGFALVLQLVFGFRARTWSFSSWLTMGILFELLGYAGRIIMSSDPWVYGAFVLQLVMLILGPTLVAASISVTFKHIVLWYGPEHSIFKPWLYPWVFVGTDLFSIVIQSAGGIVSARAIGGEVKNQELLDVGSALLVAGTTFQMANMVVCGGLMVLYLWRRRRGITNDAEKLQSPGGATQNASSCAESDKTIKPNDKKTKMFVRAITVSYILIIIRCVYRVPEQQMGWGNDLMQNEATFLTLDGAMMLISIWILTIFHPAFFFPFLSKKSGEDASADKPLESGSDQETREIGTLFNTTKESN</sequence>
<evidence type="ECO:0000256" key="5">
    <source>
        <dbReference type="SAM" id="MobiDB-lite"/>
    </source>
</evidence>
<dbReference type="PANTHER" id="PTHR31465:SF8">
    <property type="entry name" value="DOMAIN PROTEIN, PUTATIVE (AFU_ORTHOLOGUE AFUA_6G14140)-RELATED"/>
    <property type="match status" value="1"/>
</dbReference>
<feature type="compositionally biased region" description="Basic and acidic residues" evidence="5">
    <location>
        <begin position="320"/>
        <end position="339"/>
    </location>
</feature>